<name>A0A8H5L6X5_9HYPO</name>
<comment type="caution">
    <text evidence="1">The sequence shown here is derived from an EMBL/GenBank/DDBJ whole genome shotgun (WGS) entry which is preliminary data.</text>
</comment>
<dbReference type="Proteomes" id="UP000544095">
    <property type="component" value="Unassembled WGS sequence"/>
</dbReference>
<dbReference type="InterPro" id="IPR025213">
    <property type="entry name" value="Sim4_Fta2"/>
</dbReference>
<dbReference type="Pfam" id="PF13095">
    <property type="entry name" value="FTA2"/>
    <property type="match status" value="1"/>
</dbReference>
<evidence type="ECO:0000313" key="1">
    <source>
        <dbReference type="EMBL" id="KAF5587505.1"/>
    </source>
</evidence>
<proteinExistence type="predicted"/>
<sequence>MAKPKPWLPQEPGPKLPPYDGNLMAPNVTFLKALDTDSAHGTIVKARIGRHLYAIKFIFTSHPLGIVVRDLKPEQYIDGTLIDLSLASTVPHPYSPTAEGPESPFQPRWTYESLAAYDLYNFQVHVIDFWKHNQKFWFSKRAQNGVQTKTTVDAYPANRCVGDGYEADV</sequence>
<organism evidence="1 2">
    <name type="scientific">Fusarium pseudoanthophilum</name>
    <dbReference type="NCBI Taxonomy" id="48495"/>
    <lineage>
        <taxon>Eukaryota</taxon>
        <taxon>Fungi</taxon>
        <taxon>Dikarya</taxon>
        <taxon>Ascomycota</taxon>
        <taxon>Pezizomycotina</taxon>
        <taxon>Sordariomycetes</taxon>
        <taxon>Hypocreomycetidae</taxon>
        <taxon>Hypocreales</taxon>
        <taxon>Nectriaceae</taxon>
        <taxon>Fusarium</taxon>
        <taxon>Fusarium fujikuroi species complex</taxon>
    </lineage>
</organism>
<reference evidence="1 2" key="1">
    <citation type="submission" date="2020-05" db="EMBL/GenBank/DDBJ databases">
        <title>Identification and distribution of gene clusters putatively required for synthesis of sphingolipid metabolism inhibitors in phylogenetically diverse species of the filamentous fungus Fusarium.</title>
        <authorList>
            <person name="Kim H.-S."/>
            <person name="Busman M."/>
            <person name="Brown D.W."/>
            <person name="Divon H."/>
            <person name="Uhlig S."/>
            <person name="Proctor R.H."/>
        </authorList>
    </citation>
    <scope>NUCLEOTIDE SEQUENCE [LARGE SCALE GENOMIC DNA]</scope>
    <source>
        <strain evidence="1 2">NRRL 25211</strain>
    </source>
</reference>
<evidence type="ECO:0000313" key="2">
    <source>
        <dbReference type="Proteomes" id="UP000544095"/>
    </source>
</evidence>
<dbReference type="EMBL" id="JAAOAR010000330">
    <property type="protein sequence ID" value="KAF5587505.1"/>
    <property type="molecule type" value="Genomic_DNA"/>
</dbReference>
<protein>
    <submittedName>
        <fullName evidence="1">Uncharacterized protein</fullName>
    </submittedName>
</protein>
<accession>A0A8H5L6X5</accession>
<keyword evidence="2" id="KW-1185">Reference proteome</keyword>
<dbReference type="AlphaFoldDB" id="A0A8H5L6X5"/>
<gene>
    <name evidence="1" type="ORF">FPANT_6850</name>
</gene>